<gene>
    <name evidence="1" type="ORF">SAMN06275492_101121</name>
</gene>
<keyword evidence="2" id="KW-1185">Reference proteome</keyword>
<dbReference type="STRING" id="561720.SAMN06275492_101121"/>
<evidence type="ECO:0008006" key="3">
    <source>
        <dbReference type="Google" id="ProtNLM"/>
    </source>
</evidence>
<dbReference type="AlphaFoldDB" id="A0A1X7I6J4"/>
<dbReference type="InterPro" id="IPR029064">
    <property type="entry name" value="Ribosomal_eL30-like_sf"/>
</dbReference>
<evidence type="ECO:0000313" key="1">
    <source>
        <dbReference type="EMBL" id="SMG09445.1"/>
    </source>
</evidence>
<dbReference type="Proteomes" id="UP000193355">
    <property type="component" value="Unassembled WGS sequence"/>
</dbReference>
<dbReference type="SUPFAM" id="SSF55315">
    <property type="entry name" value="L30e-like"/>
    <property type="match status" value="1"/>
</dbReference>
<dbReference type="EMBL" id="FXBB01000001">
    <property type="protein sequence ID" value="SMG09445.1"/>
    <property type="molecule type" value="Genomic_DNA"/>
</dbReference>
<evidence type="ECO:0000313" key="2">
    <source>
        <dbReference type="Proteomes" id="UP000193355"/>
    </source>
</evidence>
<dbReference type="Gene3D" id="3.30.1330.30">
    <property type="match status" value="1"/>
</dbReference>
<accession>A0A1X7I6J4</accession>
<reference evidence="2" key="1">
    <citation type="submission" date="2017-04" db="EMBL/GenBank/DDBJ databases">
        <authorList>
            <person name="Varghese N."/>
            <person name="Submissions S."/>
        </authorList>
    </citation>
    <scope>NUCLEOTIDE SEQUENCE [LARGE SCALE GENOMIC DNA]</scope>
    <source>
        <strain evidence="2">USBA 82</strain>
    </source>
</reference>
<proteinExistence type="predicted"/>
<organism evidence="1 2">
    <name type="scientific">Dethiosulfovibrio salsuginis</name>
    <dbReference type="NCBI Taxonomy" id="561720"/>
    <lineage>
        <taxon>Bacteria</taxon>
        <taxon>Thermotogati</taxon>
        <taxon>Synergistota</taxon>
        <taxon>Synergistia</taxon>
        <taxon>Synergistales</taxon>
        <taxon>Dethiosulfovibrionaceae</taxon>
        <taxon>Dethiosulfovibrio</taxon>
    </lineage>
</organism>
<sequence>MTSTNSSALFSLGLARKSGVLIAGQDRVFACLKGNKLDFVVLMASDRSDAVASTVGRVVSSRDRVIQMVDIDRYLLGRSIGLNRCQIVALPLKEGLAEAVVRQLSEGGEAVE</sequence>
<name>A0A1X7I6J4_9BACT</name>
<protein>
    <recommendedName>
        <fullName evidence="3">Ribosomal protein L7Ae</fullName>
    </recommendedName>
</protein>